<feature type="compositionally biased region" description="Acidic residues" evidence="1">
    <location>
        <begin position="1"/>
        <end position="11"/>
    </location>
</feature>
<dbReference type="Proteomes" id="UP001174691">
    <property type="component" value="Unassembled WGS sequence"/>
</dbReference>
<feature type="region of interest" description="Disordered" evidence="1">
    <location>
        <begin position="1"/>
        <end position="33"/>
    </location>
</feature>
<sequence length="109" mass="12081">MTGMDISDDVYGDWPDGEPNYHAVDESPRGRRRKCSRDSLTFYAGQVPSLSSSFNTRRDSQPLTPGEFELDAAMSRPAGDTACEAAERERPEKRVGVANQLLAREMLDA</sequence>
<dbReference type="AlphaFoldDB" id="A0AA38RIA6"/>
<proteinExistence type="predicted"/>
<feature type="compositionally biased region" description="Basic and acidic residues" evidence="1">
    <location>
        <begin position="85"/>
        <end position="95"/>
    </location>
</feature>
<comment type="caution">
    <text evidence="2">The sequence shown here is derived from an EMBL/GenBank/DDBJ whole genome shotgun (WGS) entry which is preliminary data.</text>
</comment>
<reference evidence="2" key="1">
    <citation type="submission" date="2022-07" db="EMBL/GenBank/DDBJ databases">
        <title>Fungi with potential for degradation of polypropylene.</title>
        <authorList>
            <person name="Gostincar C."/>
        </authorList>
    </citation>
    <scope>NUCLEOTIDE SEQUENCE</scope>
    <source>
        <strain evidence="2">EXF-13287</strain>
    </source>
</reference>
<accession>A0AA38RIA6</accession>
<organism evidence="2 3">
    <name type="scientific">Coniochaeta hoffmannii</name>
    <dbReference type="NCBI Taxonomy" id="91930"/>
    <lineage>
        <taxon>Eukaryota</taxon>
        <taxon>Fungi</taxon>
        <taxon>Dikarya</taxon>
        <taxon>Ascomycota</taxon>
        <taxon>Pezizomycotina</taxon>
        <taxon>Sordariomycetes</taxon>
        <taxon>Sordariomycetidae</taxon>
        <taxon>Coniochaetales</taxon>
        <taxon>Coniochaetaceae</taxon>
        <taxon>Coniochaeta</taxon>
    </lineage>
</organism>
<name>A0AA38RIA6_9PEZI</name>
<evidence type="ECO:0000313" key="3">
    <source>
        <dbReference type="Proteomes" id="UP001174691"/>
    </source>
</evidence>
<feature type="region of interest" description="Disordered" evidence="1">
    <location>
        <begin position="50"/>
        <end position="97"/>
    </location>
</feature>
<keyword evidence="3" id="KW-1185">Reference proteome</keyword>
<evidence type="ECO:0000313" key="2">
    <source>
        <dbReference type="EMBL" id="KAJ9137589.1"/>
    </source>
</evidence>
<dbReference type="EMBL" id="JANBVN010000158">
    <property type="protein sequence ID" value="KAJ9137589.1"/>
    <property type="molecule type" value="Genomic_DNA"/>
</dbReference>
<gene>
    <name evidence="2" type="ORF">NKR19_g8168</name>
</gene>
<evidence type="ECO:0000256" key="1">
    <source>
        <dbReference type="SAM" id="MobiDB-lite"/>
    </source>
</evidence>
<protein>
    <submittedName>
        <fullName evidence="2">Uncharacterized protein</fullName>
    </submittedName>
</protein>